<protein>
    <submittedName>
        <fullName evidence="1">Uncharacterized protein</fullName>
    </submittedName>
</protein>
<dbReference type="EMBL" id="CP136891">
    <property type="protein sequence ID" value="WOK98478.1"/>
    <property type="molecule type" value="Genomic_DNA"/>
</dbReference>
<dbReference type="AlphaFoldDB" id="A0AAQ3JYD1"/>
<dbReference type="PANTHER" id="PTHR33526">
    <property type="entry name" value="OS07G0123800 PROTEIN"/>
    <property type="match status" value="1"/>
</dbReference>
<name>A0AAQ3JYD1_9LILI</name>
<sequence length="189" mass="20501">MLETCSLYPCTRRASSQRFTISNRSFRPGSTLHREPAAMAMSSRCRPMSKLRRLAAAPYRALCRARDLYVKSLGGCAGKAQRPPFSAAMPRARSYAFHQHGRDDDVGELIRAASTRSLPVKGSRDDGGAGAVPRSQSVAGVVMRIDEEKQCSFEGDVKLGLGLGMPPAYPRSRSCAVVRRRSQLGGVVA</sequence>
<evidence type="ECO:0000313" key="1">
    <source>
        <dbReference type="EMBL" id="WOK98478.1"/>
    </source>
</evidence>
<accession>A0AAQ3JYD1</accession>
<keyword evidence="2" id="KW-1185">Reference proteome</keyword>
<reference evidence="1 2" key="1">
    <citation type="submission" date="2023-10" db="EMBL/GenBank/DDBJ databases">
        <title>Chromosome-scale genome assembly provides insights into flower coloration mechanisms of Canna indica.</title>
        <authorList>
            <person name="Li C."/>
        </authorList>
    </citation>
    <scope>NUCLEOTIDE SEQUENCE [LARGE SCALE GENOMIC DNA]</scope>
    <source>
        <tissue evidence="1">Flower</tissue>
    </source>
</reference>
<gene>
    <name evidence="1" type="ORF">Cni_G07190</name>
</gene>
<dbReference type="PANTHER" id="PTHR33526:SF4">
    <property type="entry name" value="OS07G0123800 PROTEIN"/>
    <property type="match status" value="1"/>
</dbReference>
<evidence type="ECO:0000313" key="2">
    <source>
        <dbReference type="Proteomes" id="UP001327560"/>
    </source>
</evidence>
<organism evidence="1 2">
    <name type="scientific">Canna indica</name>
    <name type="common">Indian-shot</name>
    <dbReference type="NCBI Taxonomy" id="4628"/>
    <lineage>
        <taxon>Eukaryota</taxon>
        <taxon>Viridiplantae</taxon>
        <taxon>Streptophyta</taxon>
        <taxon>Embryophyta</taxon>
        <taxon>Tracheophyta</taxon>
        <taxon>Spermatophyta</taxon>
        <taxon>Magnoliopsida</taxon>
        <taxon>Liliopsida</taxon>
        <taxon>Zingiberales</taxon>
        <taxon>Cannaceae</taxon>
        <taxon>Canna</taxon>
    </lineage>
</organism>
<proteinExistence type="predicted"/>
<dbReference type="Proteomes" id="UP001327560">
    <property type="component" value="Chromosome 2"/>
</dbReference>